<keyword evidence="6 10" id="KW-0732">Signal</keyword>
<name>A0ABP0ZUC3_9ASCO</name>
<evidence type="ECO:0000256" key="7">
    <source>
        <dbReference type="ARBA" id="ARBA00022824"/>
    </source>
</evidence>
<dbReference type="PANTHER" id="PTHR28090:SF1">
    <property type="entry name" value="PROTEIN ROT1"/>
    <property type="match status" value="1"/>
</dbReference>
<evidence type="ECO:0000256" key="5">
    <source>
        <dbReference type="ARBA" id="ARBA00022692"/>
    </source>
</evidence>
<gene>
    <name evidence="11" type="ORF">LODBEIA_P50290</name>
</gene>
<dbReference type="GeneID" id="92210225"/>
<evidence type="ECO:0000313" key="12">
    <source>
        <dbReference type="Proteomes" id="UP001497383"/>
    </source>
</evidence>
<sequence>MLWPIPIIAALLIHIATTTSTQTQTPNLLGNHPQIHGIWQSQNARVMTGPAFYDPATEHLIEPTAPGTCFTFESSSSKNNTSSLLGEGGKKARLKHGTVVLDSGWFETSQYLIFSNAQNHSCPKAQLIWMHGHYHLLLHHHRNYRLQLHPVWQDGRQLVSDPCADHGVSTYARFEQKFLEYGVTLAWDGYFEGWKLEICDEADWGRKKYLWLRSRDVSGVLNPRDIERKSRVFVDIGSV</sequence>
<evidence type="ECO:0000256" key="8">
    <source>
        <dbReference type="ARBA" id="ARBA00022989"/>
    </source>
</evidence>
<accession>A0ABP0ZUC3</accession>
<dbReference type="Pfam" id="PF10681">
    <property type="entry name" value="Rot1"/>
    <property type="match status" value="2"/>
</dbReference>
<keyword evidence="9" id="KW-0472">Membrane</keyword>
<evidence type="ECO:0000256" key="10">
    <source>
        <dbReference type="SAM" id="SignalP"/>
    </source>
</evidence>
<evidence type="ECO:0000313" key="11">
    <source>
        <dbReference type="EMBL" id="CAK9441160.1"/>
    </source>
</evidence>
<keyword evidence="8" id="KW-1133">Transmembrane helix</keyword>
<dbReference type="InterPro" id="IPR019623">
    <property type="entry name" value="Rot1"/>
</dbReference>
<evidence type="ECO:0000256" key="6">
    <source>
        <dbReference type="ARBA" id="ARBA00022729"/>
    </source>
</evidence>
<comment type="subcellular location">
    <subcellularLocation>
        <location evidence="1">Endoplasmic reticulum membrane</location>
        <topology evidence="1">Single-pass type I membrane protein</topology>
    </subcellularLocation>
</comment>
<keyword evidence="7" id="KW-0256">Endoplasmic reticulum</keyword>
<dbReference type="PANTHER" id="PTHR28090">
    <property type="entry name" value="PROTEIN ROT1"/>
    <property type="match status" value="1"/>
</dbReference>
<keyword evidence="12" id="KW-1185">Reference proteome</keyword>
<dbReference type="Proteomes" id="UP001497383">
    <property type="component" value="Chromosome 6"/>
</dbReference>
<keyword evidence="5" id="KW-0812">Transmembrane</keyword>
<feature type="chain" id="PRO_5046255857" description="Protein ROT1" evidence="10">
    <location>
        <begin position="21"/>
        <end position="239"/>
    </location>
</feature>
<organism evidence="11 12">
    <name type="scientific">Lodderomyces beijingensis</name>
    <dbReference type="NCBI Taxonomy" id="1775926"/>
    <lineage>
        <taxon>Eukaryota</taxon>
        <taxon>Fungi</taxon>
        <taxon>Dikarya</taxon>
        <taxon>Ascomycota</taxon>
        <taxon>Saccharomycotina</taxon>
        <taxon>Pichiomycetes</taxon>
        <taxon>Debaryomycetaceae</taxon>
        <taxon>Candida/Lodderomyces clade</taxon>
        <taxon>Lodderomyces</taxon>
    </lineage>
</organism>
<dbReference type="EMBL" id="OZ022410">
    <property type="protein sequence ID" value="CAK9441160.1"/>
    <property type="molecule type" value="Genomic_DNA"/>
</dbReference>
<reference evidence="11 12" key="1">
    <citation type="submission" date="2024-03" db="EMBL/GenBank/DDBJ databases">
        <authorList>
            <person name="Brejova B."/>
        </authorList>
    </citation>
    <scope>NUCLEOTIDE SEQUENCE [LARGE SCALE GENOMIC DNA]</scope>
    <source>
        <strain evidence="11 12">CBS 14171</strain>
    </source>
</reference>
<dbReference type="RefSeq" id="XP_066831967.1">
    <property type="nucleotide sequence ID" value="XM_066975316.1"/>
</dbReference>
<evidence type="ECO:0000256" key="9">
    <source>
        <dbReference type="ARBA" id="ARBA00023136"/>
    </source>
</evidence>
<evidence type="ECO:0000256" key="1">
    <source>
        <dbReference type="ARBA" id="ARBA00004115"/>
    </source>
</evidence>
<evidence type="ECO:0000256" key="4">
    <source>
        <dbReference type="ARBA" id="ARBA00017291"/>
    </source>
</evidence>
<evidence type="ECO:0000256" key="2">
    <source>
        <dbReference type="ARBA" id="ARBA00007149"/>
    </source>
</evidence>
<evidence type="ECO:0000256" key="3">
    <source>
        <dbReference type="ARBA" id="ARBA00016195"/>
    </source>
</evidence>
<comment type="similarity">
    <text evidence="2">Belongs to the ROT1 family.</text>
</comment>
<feature type="signal peptide" evidence="10">
    <location>
        <begin position="1"/>
        <end position="20"/>
    </location>
</feature>
<proteinExistence type="inferred from homology"/>
<protein>
    <recommendedName>
        <fullName evidence="4">Protein ROT1</fullName>
    </recommendedName>
    <alternativeName>
        <fullName evidence="3">Protein rot1</fullName>
    </alternativeName>
</protein>